<keyword evidence="2" id="KW-1185">Reference proteome</keyword>
<accession>A0A399EJQ1</accession>
<reference evidence="1 2" key="1">
    <citation type="submission" date="2018-08" db="EMBL/GenBank/DDBJ databases">
        <title>Meiothermus roseus NBRC 110900 genome sequencing project.</title>
        <authorList>
            <person name="Da Costa M.S."/>
            <person name="Albuquerque L."/>
            <person name="Raposo P."/>
            <person name="Froufe H.J.C."/>
            <person name="Barroso C.S."/>
            <person name="Egas C."/>
        </authorList>
    </citation>
    <scope>NUCLEOTIDE SEQUENCE [LARGE SCALE GENOMIC DNA]</scope>
    <source>
        <strain evidence="1 2">NBRC 110900</strain>
    </source>
</reference>
<name>A0A399EJQ1_9DEIN</name>
<dbReference type="RefSeq" id="WP_119278614.1">
    <property type="nucleotide sequence ID" value="NZ_QWLA01000049.1"/>
</dbReference>
<proteinExistence type="predicted"/>
<evidence type="ECO:0000313" key="1">
    <source>
        <dbReference type="EMBL" id="RIH84944.1"/>
    </source>
</evidence>
<sequence length="77" mass="9002">MQVRVEGPDRWRLFKGRKLWGEFTDGQAYETAFLLSRMAEPIHTVEEDTLGRQRSDGMGWLADAREDSPRVTYTNLR</sequence>
<dbReference type="EMBL" id="QWLA01000049">
    <property type="protein sequence ID" value="RIH84944.1"/>
    <property type="molecule type" value="Genomic_DNA"/>
</dbReference>
<organism evidence="1 2">
    <name type="scientific">Calidithermus roseus</name>
    <dbReference type="NCBI Taxonomy" id="1644118"/>
    <lineage>
        <taxon>Bacteria</taxon>
        <taxon>Thermotogati</taxon>
        <taxon>Deinococcota</taxon>
        <taxon>Deinococci</taxon>
        <taxon>Thermales</taxon>
        <taxon>Thermaceae</taxon>
        <taxon>Calidithermus</taxon>
    </lineage>
</organism>
<evidence type="ECO:0000313" key="2">
    <source>
        <dbReference type="Proteomes" id="UP000265341"/>
    </source>
</evidence>
<dbReference type="Proteomes" id="UP000265341">
    <property type="component" value="Unassembled WGS sequence"/>
</dbReference>
<protein>
    <submittedName>
        <fullName evidence="1">Uncharacterized protein</fullName>
    </submittedName>
</protein>
<gene>
    <name evidence="1" type="ORF">Mrose_02412</name>
</gene>
<comment type="caution">
    <text evidence="1">The sequence shown here is derived from an EMBL/GenBank/DDBJ whole genome shotgun (WGS) entry which is preliminary data.</text>
</comment>
<dbReference type="AlphaFoldDB" id="A0A399EJQ1"/>